<accession>A0A9C5Z267</accession>
<dbReference type="RefSeq" id="XP_037891718.1">
    <property type="nucleotide sequence ID" value="XM_038035790.1"/>
</dbReference>
<feature type="region of interest" description="Disordered" evidence="1">
    <location>
        <begin position="84"/>
        <end position="110"/>
    </location>
</feature>
<gene>
    <name evidence="3" type="primary">LOC119638783</name>
</gene>
<organism evidence="2 3">
    <name type="scientific">Glossina fuscipes</name>
    <dbReference type="NCBI Taxonomy" id="7396"/>
    <lineage>
        <taxon>Eukaryota</taxon>
        <taxon>Metazoa</taxon>
        <taxon>Ecdysozoa</taxon>
        <taxon>Arthropoda</taxon>
        <taxon>Hexapoda</taxon>
        <taxon>Insecta</taxon>
        <taxon>Pterygota</taxon>
        <taxon>Neoptera</taxon>
        <taxon>Endopterygota</taxon>
        <taxon>Diptera</taxon>
        <taxon>Brachycera</taxon>
        <taxon>Muscomorpha</taxon>
        <taxon>Hippoboscoidea</taxon>
        <taxon>Glossinidae</taxon>
        <taxon>Glossina</taxon>
    </lineage>
</organism>
<reference evidence="3" key="1">
    <citation type="submission" date="2025-08" db="UniProtKB">
        <authorList>
            <consortium name="RefSeq"/>
        </authorList>
    </citation>
    <scope>IDENTIFICATION</scope>
    <source>
        <tissue evidence="3">Whole body pupa</tissue>
    </source>
</reference>
<evidence type="ECO:0000313" key="3">
    <source>
        <dbReference type="RefSeq" id="XP_037891718.1"/>
    </source>
</evidence>
<sequence>MVHLGFLPQQDFKVIENDSISLQSMSSLGRVGRILAGSIDPSGISIDREFLASSTIAESGQQPPSFQQLQQQQQLQQYQQQLNNSNVGSGGITETSTLKHAGTQSNANDVDVNRIPSSLEISFKQPQLGSNTTQVPALSTENKVVLQEPDVIASTKLAHSKTTDSITSSGPIAPPRRKKKCRKFSSSSPEQFNLNEGMPLPAVDTDTNSDARSVNSVLDVQQKLREDLVKDIENSWAETASLTNKRNEIVFCTGGFFNSTILGVSGFNANASSNTALNASNSLMALRRQQHLIVKH</sequence>
<dbReference type="GeneID" id="119638783"/>
<dbReference type="KEGG" id="gfs:119638783"/>
<proteinExistence type="predicted"/>
<name>A0A9C5Z267_9MUSC</name>
<evidence type="ECO:0000256" key="1">
    <source>
        <dbReference type="SAM" id="MobiDB-lite"/>
    </source>
</evidence>
<keyword evidence="2" id="KW-1185">Reference proteome</keyword>
<evidence type="ECO:0000313" key="2">
    <source>
        <dbReference type="Proteomes" id="UP000092443"/>
    </source>
</evidence>
<dbReference type="AlphaFoldDB" id="A0A9C5Z267"/>
<feature type="region of interest" description="Disordered" evidence="1">
    <location>
        <begin position="158"/>
        <end position="200"/>
    </location>
</feature>
<protein>
    <submittedName>
        <fullName evidence="3">Uncharacterized protein LOC119638783</fullName>
    </submittedName>
</protein>
<feature type="compositionally biased region" description="Polar residues" evidence="1">
    <location>
        <begin position="84"/>
        <end position="108"/>
    </location>
</feature>
<dbReference type="Proteomes" id="UP000092443">
    <property type="component" value="Unplaced"/>
</dbReference>